<feature type="transmembrane region" description="Helical" evidence="9">
    <location>
        <begin position="1112"/>
        <end position="1134"/>
    </location>
</feature>
<feature type="transmembrane region" description="Helical" evidence="9">
    <location>
        <begin position="931"/>
        <end position="952"/>
    </location>
</feature>
<dbReference type="EMBL" id="PGGS01000320">
    <property type="protein sequence ID" value="PNH05258.1"/>
    <property type="molecule type" value="Genomic_DNA"/>
</dbReference>
<dbReference type="GO" id="GO:0098703">
    <property type="term" value="P:calcium ion import across plasma membrane"/>
    <property type="evidence" value="ECO:0007669"/>
    <property type="project" value="TreeGrafter"/>
</dbReference>
<dbReference type="InterPro" id="IPR020472">
    <property type="entry name" value="WD40_PAC1"/>
</dbReference>
<feature type="transmembrane region" description="Helical" evidence="9">
    <location>
        <begin position="1010"/>
        <end position="1032"/>
    </location>
</feature>
<evidence type="ECO:0000259" key="10">
    <source>
        <dbReference type="Pfam" id="PF00520"/>
    </source>
</evidence>
<dbReference type="Proteomes" id="UP000236333">
    <property type="component" value="Unassembled WGS sequence"/>
</dbReference>
<feature type="domain" description="Ion transport" evidence="10">
    <location>
        <begin position="890"/>
        <end position="1145"/>
    </location>
</feature>
<dbReference type="PROSITE" id="PS50082">
    <property type="entry name" value="WD_REPEATS_2"/>
    <property type="match status" value="5"/>
</dbReference>
<evidence type="ECO:0000256" key="3">
    <source>
        <dbReference type="ARBA" id="ARBA00022692"/>
    </source>
</evidence>
<evidence type="ECO:0000256" key="6">
    <source>
        <dbReference type="ARBA" id="ARBA00023136"/>
    </source>
</evidence>
<dbReference type="InterPro" id="IPR036322">
    <property type="entry name" value="WD40_repeat_dom_sf"/>
</dbReference>
<proteinExistence type="predicted"/>
<evidence type="ECO:0000256" key="9">
    <source>
        <dbReference type="SAM" id="Phobius"/>
    </source>
</evidence>
<dbReference type="InterPro" id="IPR019775">
    <property type="entry name" value="WD40_repeat_CS"/>
</dbReference>
<evidence type="ECO:0000256" key="4">
    <source>
        <dbReference type="ARBA" id="ARBA00022737"/>
    </source>
</evidence>
<keyword evidence="12" id="KW-1185">Reference proteome</keyword>
<dbReference type="InterPro" id="IPR036770">
    <property type="entry name" value="Ankyrin_rpt-contain_sf"/>
</dbReference>
<feature type="repeat" description="WD" evidence="7">
    <location>
        <begin position="475"/>
        <end position="507"/>
    </location>
</feature>
<evidence type="ECO:0000256" key="8">
    <source>
        <dbReference type="SAM" id="MobiDB-lite"/>
    </source>
</evidence>
<dbReference type="GO" id="GO:0005216">
    <property type="term" value="F:monoatomic ion channel activity"/>
    <property type="evidence" value="ECO:0007669"/>
    <property type="project" value="InterPro"/>
</dbReference>
<dbReference type="Gene3D" id="1.10.287.70">
    <property type="match status" value="1"/>
</dbReference>
<comment type="subcellular location">
    <subcellularLocation>
        <location evidence="1">Membrane</location>
        <topology evidence="1">Multi-pass membrane protein</topology>
    </subcellularLocation>
</comment>
<dbReference type="Pfam" id="PF00400">
    <property type="entry name" value="WD40"/>
    <property type="match status" value="5"/>
</dbReference>
<dbReference type="Pfam" id="PF00520">
    <property type="entry name" value="Ion_trans"/>
    <property type="match status" value="1"/>
</dbReference>
<dbReference type="Gene3D" id="1.25.40.20">
    <property type="entry name" value="Ankyrin repeat-containing domain"/>
    <property type="match status" value="1"/>
</dbReference>
<dbReference type="GO" id="GO:0005886">
    <property type="term" value="C:plasma membrane"/>
    <property type="evidence" value="ECO:0007669"/>
    <property type="project" value="TreeGrafter"/>
</dbReference>
<gene>
    <name evidence="11" type="ORF">TSOC_008490</name>
</gene>
<evidence type="ECO:0000256" key="5">
    <source>
        <dbReference type="ARBA" id="ARBA00022989"/>
    </source>
</evidence>
<dbReference type="InterPro" id="IPR001680">
    <property type="entry name" value="WD40_rpt"/>
</dbReference>
<keyword evidence="3 9" id="KW-0812">Transmembrane</keyword>
<sequence>MCDLKRPVRGKVKLVPGHDSPSGWTDTIAEAFLDPDGLGLQPRTVLGAATRPAWYYYKRCALTSDGRAVVTAGESGDVKVWDAGTGLLLQQHDFPSEVCTLCATGPDLFAAGLKTGELVLRKLYSAGQHLEFAEAHADEVCCTRAAEGYDSSGDTLLVSGSDDKLVKVWRCSTGELVQTFKKHGGKVHDVAVSEDGLLVVSTAREAPLLSSLFVWRVEDGAVVHELKGPHKHWDRAYSLSAHTDGAFSCHLSSCGRMVLTGGSGSTKVFDTQYGGELLTLKGHDDRISVCLVLGEDFGPIAKAPVQQQQLRIPDRYLTFCTDGTFKLWRLSAQPVQGCLQHPNAVNAVKLSQDASLVATVTSQEGGLRVFLRSSGKLLCHIKAHDKSANDVLLLGDVLYNPLVGSLAGTAITCSNDATVRVWNLASGSSIQTLAVHADWVNTLAITADTTLLLSGSSDRTLKLTDMQTGEVDMVYTGHTGGVFGCRLSQDETRVLSLSFDKTMIMWDKAKGKELLCLHGHTKSVLSASYISDDLAVSAGRDGTVRLWDLEEGLELPCGIDTGKDIISLALLPVRCRDRWHCTVLVSNSAGDVLEVEVAYRQPHHLKVRDTIAMYEGHPTNAVSQLLSDFPGIAAVPLPSGRSLLHELAEEGNHVVLQRVLAKGTTVGPFVVDTATGETAVDVALRGGHRRCTEYLLAHELRKPIQHRSAVLKAWPQLARNHPALLGTYLRVLGLEFADPKVGRGAEFAYLGSLHLLAKGSMELAHEQLWKQDVETQRESRGTTSGETRMAAMVCGVPHIADAGANLQDSPLGLCVLHNLRDCVATDIMCAVMEYKWTAFAGRAFWMQSVLHAVFLAAFVAATAGSVHRRSFPATAGTAQPTTVGRLYNFPEDTWRVLAELVVVVMNLWYLWGEASQIVALGLTTYLGLAGAVWNWIDLVTCFLILASMALRASPAVCMQHTCHRVADREEERVLLGLTAIALGLKTLKVARGLERTGPLVRMLLRVLVDIRFFLAILVVIMMAFCHAMFIVFNGTAVLVMPVDPSTATTSDGSATSSTASGGARLDYLLQRGITYDNDYSGYARSMITAYRLMIGDYDFAALEHSRFFYFGWLLYVAFTFLVTIIMLNLLIAIMSDSYAVVKEHARSGWLLERARIITEIEQGMPRRLLQGPPYKVKWLHVLTPTEETDGGEHALLQAATKVVARQALNTDIMKARAEISEQVSVLETAAVGQGAAIEKLQNDLVALRLDLKSMHKELLAAATGEGMVLGNRSSAPGVTRGTKDEGTAGGARAVARL</sequence>
<evidence type="ECO:0000313" key="12">
    <source>
        <dbReference type="Proteomes" id="UP000236333"/>
    </source>
</evidence>
<feature type="repeat" description="WD" evidence="7">
    <location>
        <begin position="433"/>
        <end position="474"/>
    </location>
</feature>
<feature type="repeat" description="WD" evidence="7">
    <location>
        <begin position="156"/>
        <end position="179"/>
    </location>
</feature>
<dbReference type="SMART" id="SM00320">
    <property type="entry name" value="WD40"/>
    <property type="match status" value="10"/>
</dbReference>
<dbReference type="PRINTS" id="PR00320">
    <property type="entry name" value="GPROTEINBRPT"/>
</dbReference>
<dbReference type="InterPro" id="IPR005821">
    <property type="entry name" value="Ion_trans_dom"/>
</dbReference>
<feature type="repeat" description="WD" evidence="7">
    <location>
        <begin position="517"/>
        <end position="552"/>
    </location>
</feature>
<dbReference type="CDD" id="cd00200">
    <property type="entry name" value="WD40"/>
    <property type="match status" value="1"/>
</dbReference>
<dbReference type="PROSITE" id="PS50294">
    <property type="entry name" value="WD_REPEATS_REGION"/>
    <property type="match status" value="2"/>
</dbReference>
<dbReference type="SUPFAM" id="SSF50978">
    <property type="entry name" value="WD40 repeat-like"/>
    <property type="match status" value="1"/>
</dbReference>
<dbReference type="Gene3D" id="2.130.10.10">
    <property type="entry name" value="YVTN repeat-like/Quinoprotein amine dehydrogenase"/>
    <property type="match status" value="4"/>
</dbReference>
<evidence type="ECO:0000256" key="1">
    <source>
        <dbReference type="ARBA" id="ARBA00004141"/>
    </source>
</evidence>
<evidence type="ECO:0000256" key="7">
    <source>
        <dbReference type="PROSITE-ProRule" id="PRU00221"/>
    </source>
</evidence>
<dbReference type="InterPro" id="IPR024862">
    <property type="entry name" value="TRPV"/>
</dbReference>
<dbReference type="PROSITE" id="PS00678">
    <property type="entry name" value="WD_REPEATS_1"/>
    <property type="match status" value="1"/>
</dbReference>
<accession>A0A2J7ZYB9</accession>
<feature type="transmembrane region" description="Helical" evidence="9">
    <location>
        <begin position="844"/>
        <end position="863"/>
    </location>
</feature>
<dbReference type="OrthoDB" id="529263at2759"/>
<evidence type="ECO:0000313" key="11">
    <source>
        <dbReference type="EMBL" id="PNH05258.1"/>
    </source>
</evidence>
<dbReference type="InterPro" id="IPR015943">
    <property type="entry name" value="WD40/YVTN_repeat-like_dom_sf"/>
</dbReference>
<name>A0A2J7ZYB9_9CHLO</name>
<dbReference type="SUPFAM" id="SSF101898">
    <property type="entry name" value="NHL repeat"/>
    <property type="match status" value="1"/>
</dbReference>
<evidence type="ECO:0000256" key="2">
    <source>
        <dbReference type="ARBA" id="ARBA00022574"/>
    </source>
</evidence>
<dbReference type="PANTHER" id="PTHR10582:SF2">
    <property type="entry name" value="INACTIVE"/>
    <property type="match status" value="1"/>
</dbReference>
<feature type="region of interest" description="Disordered" evidence="8">
    <location>
        <begin position="1274"/>
        <end position="1297"/>
    </location>
</feature>
<keyword evidence="4" id="KW-0677">Repeat</keyword>
<feature type="repeat" description="WD" evidence="7">
    <location>
        <begin position="411"/>
        <end position="432"/>
    </location>
</feature>
<dbReference type="PANTHER" id="PTHR10582">
    <property type="entry name" value="TRANSIENT RECEPTOR POTENTIAL ION CHANNEL PROTEIN"/>
    <property type="match status" value="1"/>
</dbReference>
<comment type="caution">
    <text evidence="11">The sequence shown here is derived from an EMBL/GenBank/DDBJ whole genome shotgun (WGS) entry which is preliminary data.</text>
</comment>
<organism evidence="11 12">
    <name type="scientific">Tetrabaena socialis</name>
    <dbReference type="NCBI Taxonomy" id="47790"/>
    <lineage>
        <taxon>Eukaryota</taxon>
        <taxon>Viridiplantae</taxon>
        <taxon>Chlorophyta</taxon>
        <taxon>core chlorophytes</taxon>
        <taxon>Chlorophyceae</taxon>
        <taxon>CS clade</taxon>
        <taxon>Chlamydomonadales</taxon>
        <taxon>Tetrabaenaceae</taxon>
        <taxon>Tetrabaena</taxon>
    </lineage>
</organism>
<reference evidence="11 12" key="1">
    <citation type="journal article" date="2017" name="Mol. Biol. Evol.">
        <title>The 4-celled Tetrabaena socialis nuclear genome reveals the essential components for genetic control of cell number at the origin of multicellularity in the volvocine lineage.</title>
        <authorList>
            <person name="Featherston J."/>
            <person name="Arakaki Y."/>
            <person name="Hanschen E.R."/>
            <person name="Ferris P.J."/>
            <person name="Michod R.E."/>
            <person name="Olson B.J.S.C."/>
            <person name="Nozaki H."/>
            <person name="Durand P.M."/>
        </authorList>
    </citation>
    <scope>NUCLEOTIDE SEQUENCE [LARGE SCALE GENOMIC DNA]</scope>
    <source>
        <strain evidence="11 12">NIES-571</strain>
    </source>
</reference>
<feature type="transmembrane region" description="Helical" evidence="9">
    <location>
        <begin position="894"/>
        <end position="911"/>
    </location>
</feature>
<protein>
    <submittedName>
        <fullName evidence="11">WD repeat domain-containing protein</fullName>
    </submittedName>
</protein>
<keyword evidence="2 7" id="KW-0853">WD repeat</keyword>
<keyword evidence="6 9" id="KW-0472">Membrane</keyword>
<keyword evidence="5 9" id="KW-1133">Transmembrane helix</keyword>